<evidence type="ECO:0000256" key="7">
    <source>
        <dbReference type="RuleBase" id="RU368122"/>
    </source>
</evidence>
<reference evidence="11 12" key="1">
    <citation type="submission" date="2015-12" db="EMBL/GenBank/DDBJ databases">
        <title>Draft genome sequence of Moniliophthora roreri, the causal agent of frosty pod rot of cacao.</title>
        <authorList>
            <person name="Aime M.C."/>
            <person name="Diaz-Valderrama J.R."/>
            <person name="Kijpornyongpan T."/>
            <person name="Phillips-Mora W."/>
        </authorList>
    </citation>
    <scope>NUCLEOTIDE SEQUENCE [LARGE SCALE GENOMIC DNA]</scope>
    <source>
        <strain evidence="11 12">MCA 2952</strain>
    </source>
</reference>
<dbReference type="GO" id="GO:0046872">
    <property type="term" value="F:metal ion binding"/>
    <property type="evidence" value="ECO:0007669"/>
    <property type="project" value="UniProtKB-KW"/>
</dbReference>
<dbReference type="PANTHER" id="PTHR33353:SF19">
    <property type="entry name" value="GLYCOSYLHYDROLASE FAMILY 61-8 PROTEIN"/>
    <property type="match status" value="1"/>
</dbReference>
<feature type="region of interest" description="Disordered" evidence="8">
    <location>
        <begin position="240"/>
        <end position="279"/>
    </location>
</feature>
<dbReference type="GO" id="GO:0005576">
    <property type="term" value="C:extracellular region"/>
    <property type="evidence" value="ECO:0007669"/>
    <property type="project" value="UniProtKB-SubCell"/>
</dbReference>
<protein>
    <recommendedName>
        <fullName evidence="7">AA9 family lytic polysaccharide monooxygenase</fullName>
        <ecNumber evidence="7">1.14.99.56</ecNumber>
    </recommendedName>
    <alternativeName>
        <fullName evidence="7">Endo-beta-1,4-glucanase</fullName>
    </alternativeName>
    <alternativeName>
        <fullName evidence="7">Glycosyl hydrolase 61 family protein</fullName>
    </alternativeName>
</protein>
<sequence length="315" mass="32821">MLTQLIALTLLAVPQALAHGGVVAISNGGNWYNGWQPYNSPTGQSSIIRPWATYDPILDAKASTIHCNDDGTSPSGQLTATVVAGSEITAYWNQVWPHAQGPMLVYLAQCPGSTCTSVNTASLKWFKIDQSGLISGTIGNGYWGSGKMIDQNSSWTTTIPSTVPSGSYMIRFETIALHSLPAQFYPECAQLQITGGGNLAPSSNQLVSFPGAYSNSDPGLSVNIYTQEAMNDSNYIIPGPPLYGSKSGSTPSNPGTTAQPGTTAGTTAAPTSQPTSGTGTVAQYGQCGGTGWTGPTGCVAPYTCHVVNPYYSQCL</sequence>
<comment type="caution">
    <text evidence="11">The sequence shown here is derived from an EMBL/GenBank/DDBJ whole genome shotgun (WGS) entry which is preliminary data.</text>
</comment>
<keyword evidence="1" id="KW-0479">Metal-binding</keyword>
<dbReference type="CDD" id="cd21175">
    <property type="entry name" value="LPMO_AA9"/>
    <property type="match status" value="1"/>
</dbReference>
<evidence type="ECO:0000256" key="9">
    <source>
        <dbReference type="SAM" id="SignalP"/>
    </source>
</evidence>
<evidence type="ECO:0000313" key="11">
    <source>
        <dbReference type="EMBL" id="KTB30492.1"/>
    </source>
</evidence>
<evidence type="ECO:0000313" key="12">
    <source>
        <dbReference type="Proteomes" id="UP000054988"/>
    </source>
</evidence>
<keyword evidence="7" id="KW-0136">Cellulose degradation</keyword>
<dbReference type="Gene3D" id="2.70.50.70">
    <property type="match status" value="1"/>
</dbReference>
<evidence type="ECO:0000256" key="5">
    <source>
        <dbReference type="ARBA" id="ARBA00023033"/>
    </source>
</evidence>
<dbReference type="InterPro" id="IPR035971">
    <property type="entry name" value="CBD_sf"/>
</dbReference>
<dbReference type="EC" id="1.14.99.56" evidence="7"/>
<dbReference type="GO" id="GO:0030245">
    <property type="term" value="P:cellulose catabolic process"/>
    <property type="evidence" value="ECO:0007669"/>
    <property type="project" value="UniProtKB-UniRule"/>
</dbReference>
<keyword evidence="2 9" id="KW-0732">Signal</keyword>
<organism evidence="11 12">
    <name type="scientific">Moniliophthora roreri</name>
    <name type="common">Frosty pod rot fungus</name>
    <name type="synonym">Monilia roreri</name>
    <dbReference type="NCBI Taxonomy" id="221103"/>
    <lineage>
        <taxon>Eukaryota</taxon>
        <taxon>Fungi</taxon>
        <taxon>Dikarya</taxon>
        <taxon>Basidiomycota</taxon>
        <taxon>Agaricomycotina</taxon>
        <taxon>Agaricomycetes</taxon>
        <taxon>Agaricomycetidae</taxon>
        <taxon>Agaricales</taxon>
        <taxon>Marasmiineae</taxon>
        <taxon>Marasmiaceae</taxon>
        <taxon>Moniliophthora</taxon>
    </lineage>
</organism>
<comment type="function">
    <text evidence="7">Lytic polysaccharide monooxygenase (LMPO) that depolymerizes crystalline and amorphous polysaccharides via the oxidation of scissile alpha- or beta-(1-4)-glycosidic bonds, yielding C1 and/or C4 oxidation products. Catalysis by LPMOs requires the reduction of the active-site copper from Cu(II) to Cu(I) by a reducing agent and H(2)O(2) or O(2) as a cosubstrate.</text>
</comment>
<dbReference type="PANTHER" id="PTHR33353">
    <property type="entry name" value="PUTATIVE (AFU_ORTHOLOGUE AFUA_1G12560)-RELATED"/>
    <property type="match status" value="1"/>
</dbReference>
<keyword evidence="7" id="KW-0119">Carbohydrate metabolism</keyword>
<feature type="domain" description="CBM1" evidence="10">
    <location>
        <begin position="279"/>
        <end position="315"/>
    </location>
</feature>
<keyword evidence="5" id="KW-0503">Monooxygenase</keyword>
<evidence type="ECO:0000256" key="1">
    <source>
        <dbReference type="ARBA" id="ARBA00022723"/>
    </source>
</evidence>
<dbReference type="eggNOG" id="ENOG502SH9N">
    <property type="taxonomic scope" value="Eukaryota"/>
</dbReference>
<evidence type="ECO:0000256" key="6">
    <source>
        <dbReference type="ARBA" id="ARBA00023157"/>
    </source>
</evidence>
<evidence type="ECO:0000256" key="4">
    <source>
        <dbReference type="ARBA" id="ARBA00023008"/>
    </source>
</evidence>
<keyword evidence="7" id="KW-0964">Secreted</keyword>
<accession>A0A0W0F2F7</accession>
<keyword evidence="4" id="KW-0186">Copper</keyword>
<proteinExistence type="predicted"/>
<keyword evidence="7" id="KW-0624">Polysaccharide degradation</keyword>
<dbReference type="AlphaFoldDB" id="A0A0W0F2F7"/>
<evidence type="ECO:0000259" key="10">
    <source>
        <dbReference type="PROSITE" id="PS51164"/>
    </source>
</evidence>
<dbReference type="PROSITE" id="PS51164">
    <property type="entry name" value="CBM1_2"/>
    <property type="match status" value="1"/>
</dbReference>
<dbReference type="GO" id="GO:0030248">
    <property type="term" value="F:cellulose binding"/>
    <property type="evidence" value="ECO:0007669"/>
    <property type="project" value="UniProtKB-UniRule"/>
</dbReference>
<gene>
    <name evidence="11" type="ORF">WG66_16954</name>
</gene>
<evidence type="ECO:0000256" key="8">
    <source>
        <dbReference type="SAM" id="MobiDB-lite"/>
    </source>
</evidence>
<dbReference type="Pfam" id="PF00734">
    <property type="entry name" value="CBM_1"/>
    <property type="match status" value="1"/>
</dbReference>
<evidence type="ECO:0000256" key="3">
    <source>
        <dbReference type="ARBA" id="ARBA00023002"/>
    </source>
</evidence>
<dbReference type="Proteomes" id="UP000054988">
    <property type="component" value="Unassembled WGS sequence"/>
</dbReference>
<feature type="signal peptide" evidence="9">
    <location>
        <begin position="1"/>
        <end position="18"/>
    </location>
</feature>
<comment type="domain">
    <text evidence="7">Has a modular structure: an endo-beta-1,4-glucanase catalytic module at the N-terminus, a linker rich in serines and threonines, and a C-terminal carbohydrate-binding module (CBM).</text>
</comment>
<name>A0A0W0F2F7_MONRR</name>
<dbReference type="GO" id="GO:0008810">
    <property type="term" value="F:cellulase activity"/>
    <property type="evidence" value="ECO:0007669"/>
    <property type="project" value="UniProtKB-UniRule"/>
</dbReference>
<dbReference type="InterPro" id="IPR000254">
    <property type="entry name" value="CBD"/>
</dbReference>
<feature type="chain" id="PRO_5006901389" description="AA9 family lytic polysaccharide monooxygenase" evidence="9">
    <location>
        <begin position="19"/>
        <end position="315"/>
    </location>
</feature>
<dbReference type="PROSITE" id="PS00562">
    <property type="entry name" value="CBM1_1"/>
    <property type="match status" value="1"/>
</dbReference>
<comment type="subcellular location">
    <subcellularLocation>
        <location evidence="7">Secreted</location>
    </subcellularLocation>
</comment>
<comment type="catalytic activity">
    <reaction evidence="7">
        <text>[(1-&gt;4)-beta-D-glucosyl]n+m + reduced acceptor + O2 = 4-dehydro-beta-D-glucosyl-[(1-&gt;4)-beta-D-glucosyl]n-1 + [(1-&gt;4)-beta-D-glucosyl]m + acceptor + H2O.</text>
        <dbReference type="EC" id="1.14.99.56"/>
    </reaction>
</comment>
<dbReference type="InterPro" id="IPR049892">
    <property type="entry name" value="AA9"/>
</dbReference>
<dbReference type="Pfam" id="PF03443">
    <property type="entry name" value="AA9"/>
    <property type="match status" value="1"/>
</dbReference>
<dbReference type="GO" id="GO:0004497">
    <property type="term" value="F:monooxygenase activity"/>
    <property type="evidence" value="ECO:0007669"/>
    <property type="project" value="UniProtKB-KW"/>
</dbReference>
<evidence type="ECO:0000256" key="2">
    <source>
        <dbReference type="ARBA" id="ARBA00022729"/>
    </source>
</evidence>
<dbReference type="EMBL" id="LATX01002383">
    <property type="protein sequence ID" value="KTB30492.1"/>
    <property type="molecule type" value="Genomic_DNA"/>
</dbReference>
<keyword evidence="6 7" id="KW-1015">Disulfide bond</keyword>
<dbReference type="InterPro" id="IPR005103">
    <property type="entry name" value="AA9_LPMO"/>
</dbReference>
<keyword evidence="3" id="KW-0560">Oxidoreductase</keyword>
<feature type="compositionally biased region" description="Low complexity" evidence="8">
    <location>
        <begin position="254"/>
        <end position="278"/>
    </location>
</feature>
<dbReference type="SUPFAM" id="SSF57180">
    <property type="entry name" value="Cellulose-binding domain"/>
    <property type="match status" value="1"/>
</dbReference>
<dbReference type="SMART" id="SM00236">
    <property type="entry name" value="fCBD"/>
    <property type="match status" value="1"/>
</dbReference>